<feature type="domain" description="Fluoroacetyl-CoA-specific thioesterase-like" evidence="1">
    <location>
        <begin position="23"/>
        <end position="125"/>
    </location>
</feature>
<dbReference type="Gene3D" id="3.10.129.10">
    <property type="entry name" value="Hotdog Thioesterase"/>
    <property type="match status" value="1"/>
</dbReference>
<dbReference type="InterPro" id="IPR025540">
    <property type="entry name" value="FlK"/>
</dbReference>
<name>A0A7C4D782_STAMA</name>
<dbReference type="InterPro" id="IPR029069">
    <property type="entry name" value="HotDog_dom_sf"/>
</dbReference>
<dbReference type="AlphaFoldDB" id="A0A7C4D782"/>
<dbReference type="InterPro" id="IPR054485">
    <property type="entry name" value="FlK-like_dom"/>
</dbReference>
<evidence type="ECO:0000259" key="1">
    <source>
        <dbReference type="Pfam" id="PF22636"/>
    </source>
</evidence>
<dbReference type="PANTHER" id="PTHR36934:SF1">
    <property type="entry name" value="THIOESTERASE DOMAIN-CONTAINING PROTEIN"/>
    <property type="match status" value="1"/>
</dbReference>
<organism evidence="2">
    <name type="scientific">Staphylothermus marinus</name>
    <dbReference type="NCBI Taxonomy" id="2280"/>
    <lineage>
        <taxon>Archaea</taxon>
        <taxon>Thermoproteota</taxon>
        <taxon>Thermoprotei</taxon>
        <taxon>Desulfurococcales</taxon>
        <taxon>Desulfurococcaceae</taxon>
        <taxon>Staphylothermus</taxon>
    </lineage>
</organism>
<gene>
    <name evidence="3" type="ORF">ENT92_01040</name>
    <name evidence="2" type="ORF">ENU14_03910</name>
</gene>
<protein>
    <submittedName>
        <fullName evidence="2">Thioesterase</fullName>
    </submittedName>
</protein>
<comment type="caution">
    <text evidence="2">The sequence shown here is derived from an EMBL/GenBank/DDBJ whole genome shotgun (WGS) entry which is preliminary data.</text>
</comment>
<evidence type="ECO:0000313" key="2">
    <source>
        <dbReference type="EMBL" id="HGM58715.1"/>
    </source>
</evidence>
<dbReference type="EMBL" id="DTBJ01000029">
    <property type="protein sequence ID" value="HGM58715.1"/>
    <property type="molecule type" value="Genomic_DNA"/>
</dbReference>
<dbReference type="PIRSF" id="PIRSF014972">
    <property type="entry name" value="FlK"/>
    <property type="match status" value="1"/>
</dbReference>
<dbReference type="EMBL" id="DTAN01000043">
    <property type="protein sequence ID" value="HGU64788.1"/>
    <property type="molecule type" value="Genomic_DNA"/>
</dbReference>
<dbReference type="PANTHER" id="PTHR36934">
    <property type="entry name" value="BLR0278 PROTEIN"/>
    <property type="match status" value="1"/>
</dbReference>
<accession>A0A7C4D782</accession>
<reference evidence="2" key="1">
    <citation type="journal article" date="2020" name="mSystems">
        <title>Genome- and Community-Level Interaction Insights into Carbon Utilization and Element Cycling Functions of Hydrothermarchaeota in Hydrothermal Sediment.</title>
        <authorList>
            <person name="Zhou Z."/>
            <person name="Liu Y."/>
            <person name="Xu W."/>
            <person name="Pan J."/>
            <person name="Luo Z.H."/>
            <person name="Li M."/>
        </authorList>
    </citation>
    <scope>NUCLEOTIDE SEQUENCE [LARGE SCALE GENOMIC DNA]</scope>
    <source>
        <strain evidence="3">SpSt-622</strain>
        <strain evidence="2">SpSt-642</strain>
    </source>
</reference>
<proteinExistence type="predicted"/>
<dbReference type="Pfam" id="PF22636">
    <property type="entry name" value="FlK"/>
    <property type="match status" value="1"/>
</dbReference>
<dbReference type="SUPFAM" id="SSF54637">
    <property type="entry name" value="Thioesterase/thiol ester dehydrase-isomerase"/>
    <property type="match status" value="1"/>
</dbReference>
<evidence type="ECO:0000313" key="3">
    <source>
        <dbReference type="EMBL" id="HGU64788.1"/>
    </source>
</evidence>
<sequence length="140" mass="15925">MEKRNESLLNISIGLKCTSEYVVEDKHTAKHIGSGDVSVLSTPSMILFIEQTAMNCVQKYLPDENTTVGILVNIKHLNPVPVNEKITVEVVVTSIENRKIVFDTKVYWRNIVVGEGLHERYVVNTNRFIEKIKKLISENK</sequence>